<protein>
    <submittedName>
        <fullName evidence="2">Alpha/beta hydrolase</fullName>
    </submittedName>
</protein>
<dbReference type="GO" id="GO:0016787">
    <property type="term" value="F:hydrolase activity"/>
    <property type="evidence" value="ECO:0007669"/>
    <property type="project" value="UniProtKB-KW"/>
</dbReference>
<dbReference type="SUPFAM" id="SSF53474">
    <property type="entry name" value="alpha/beta-Hydrolases"/>
    <property type="match status" value="1"/>
</dbReference>
<dbReference type="InterPro" id="IPR029058">
    <property type="entry name" value="AB_hydrolase_fold"/>
</dbReference>
<dbReference type="OrthoDB" id="503948at2"/>
<comment type="caution">
    <text evidence="2">The sequence shown here is derived from an EMBL/GenBank/DDBJ whole genome shotgun (WGS) entry which is preliminary data.</text>
</comment>
<accession>A0A6A8MEJ5</accession>
<dbReference type="Pfam" id="PF06028">
    <property type="entry name" value="DUF915"/>
    <property type="match status" value="1"/>
</dbReference>
<sequence length="277" mass="30871">MKTRISNILKIIPLLLAALLLTSCQKPLPKSVKTRQSKETVTFFFHGYGSSINAEKHMAEAARKAGKTNEVLTATVGWGGSVKLRGKIQDKPKNPVILVGFQDNDNPDYHRDGWYAYKAVKTVQKKLGFEKMNLVGHSMGNMAICYMIMDDGGKKNFPVIEKQVSIAGHYNGIKGYSANSDSPLTASGKPEHMDATYKDLLYLRQVYPKGVAVLNIYGDTGNGSDERVYNNSSRSLKYLLVNAKSYQELRIKGQGGQHSQLHENARVDRALQKFLWN</sequence>
<evidence type="ECO:0000256" key="1">
    <source>
        <dbReference type="SAM" id="SignalP"/>
    </source>
</evidence>
<evidence type="ECO:0000313" key="3">
    <source>
        <dbReference type="Proteomes" id="UP000438120"/>
    </source>
</evidence>
<keyword evidence="1" id="KW-0732">Signal</keyword>
<evidence type="ECO:0000313" key="2">
    <source>
        <dbReference type="EMBL" id="MST87217.1"/>
    </source>
</evidence>
<dbReference type="EMBL" id="VUMX01000014">
    <property type="protein sequence ID" value="MST87217.1"/>
    <property type="molecule type" value="Genomic_DNA"/>
</dbReference>
<reference evidence="2 3" key="1">
    <citation type="submission" date="2019-08" db="EMBL/GenBank/DDBJ databases">
        <title>In-depth cultivation of the pig gut microbiome towards novel bacterial diversity and tailored functional studies.</title>
        <authorList>
            <person name="Wylensek D."/>
            <person name="Hitch T.C.A."/>
            <person name="Clavel T."/>
        </authorList>
    </citation>
    <scope>NUCLEOTIDE SEQUENCE [LARGE SCALE GENOMIC DNA]</scope>
    <source>
        <strain evidence="2 3">Bifido-178-WT-2B</strain>
    </source>
</reference>
<proteinExistence type="predicted"/>
<dbReference type="InterPro" id="IPR010315">
    <property type="entry name" value="DUF915_hydro-like"/>
</dbReference>
<dbReference type="Proteomes" id="UP000438120">
    <property type="component" value="Unassembled WGS sequence"/>
</dbReference>
<dbReference type="PROSITE" id="PS51257">
    <property type="entry name" value="PROKAR_LIPOPROTEIN"/>
    <property type="match status" value="1"/>
</dbReference>
<dbReference type="AlphaFoldDB" id="A0A6A8MEJ5"/>
<name>A0A6A8MEJ5_9LACO</name>
<keyword evidence="3" id="KW-1185">Reference proteome</keyword>
<keyword evidence="2" id="KW-0378">Hydrolase</keyword>
<dbReference type="Gene3D" id="3.40.50.1820">
    <property type="entry name" value="alpha/beta hydrolase"/>
    <property type="match status" value="1"/>
</dbReference>
<organism evidence="2 3">
    <name type="scientific">Lactobacillus porci</name>
    <dbReference type="NCBI Taxonomy" id="2012477"/>
    <lineage>
        <taxon>Bacteria</taxon>
        <taxon>Bacillati</taxon>
        <taxon>Bacillota</taxon>
        <taxon>Bacilli</taxon>
        <taxon>Lactobacillales</taxon>
        <taxon>Lactobacillaceae</taxon>
        <taxon>Lactobacillus</taxon>
    </lineage>
</organism>
<gene>
    <name evidence="2" type="ORF">FYJ62_06100</name>
</gene>
<feature type="chain" id="PRO_5025400135" evidence="1">
    <location>
        <begin position="18"/>
        <end position="277"/>
    </location>
</feature>
<dbReference type="RefSeq" id="WP_154548794.1">
    <property type="nucleotide sequence ID" value="NZ_VUMX01000014.1"/>
</dbReference>
<feature type="signal peptide" evidence="1">
    <location>
        <begin position="1"/>
        <end position="17"/>
    </location>
</feature>